<dbReference type="SUPFAM" id="SSF51905">
    <property type="entry name" value="FAD/NAD(P)-binding domain"/>
    <property type="match status" value="1"/>
</dbReference>
<reference evidence="1 2" key="1">
    <citation type="submission" date="2019-06" db="EMBL/GenBank/DDBJ databases">
        <title>Metagenome assembled Genome of Spiribacter salinus SL48-SHIP from the microbial mat of Salt Lake 48 (Novosibirsk region, Russia).</title>
        <authorList>
            <person name="Shipova A."/>
            <person name="Rozanov A.S."/>
            <person name="Bryanskaya A.V."/>
            <person name="Peltek S.E."/>
        </authorList>
    </citation>
    <scope>NUCLEOTIDE SEQUENCE [LARGE SCALE GENOMIC DNA]</scope>
    <source>
        <strain evidence="1">SL48-SHIP-2</strain>
    </source>
</reference>
<dbReference type="Proteomes" id="UP000315400">
    <property type="component" value="Unassembled WGS sequence"/>
</dbReference>
<evidence type="ECO:0000313" key="2">
    <source>
        <dbReference type="Proteomes" id="UP000315400"/>
    </source>
</evidence>
<dbReference type="STRING" id="1260251.SPISAL_04960"/>
<dbReference type="Pfam" id="PF05834">
    <property type="entry name" value="Lycopene_cycl"/>
    <property type="match status" value="1"/>
</dbReference>
<accession>A0A540VSP6</accession>
<gene>
    <name evidence="1" type="ORF">FKY71_06895</name>
</gene>
<dbReference type="EMBL" id="VIFK01000040">
    <property type="protein sequence ID" value="TQE99781.1"/>
    <property type="molecule type" value="Genomic_DNA"/>
</dbReference>
<evidence type="ECO:0008006" key="3">
    <source>
        <dbReference type="Google" id="ProtNLM"/>
    </source>
</evidence>
<dbReference type="AlphaFoldDB" id="A0A540VSP6"/>
<organism evidence="1 2">
    <name type="scientific">Spiribacter salinus</name>
    <dbReference type="NCBI Taxonomy" id="1335746"/>
    <lineage>
        <taxon>Bacteria</taxon>
        <taxon>Pseudomonadati</taxon>
        <taxon>Pseudomonadota</taxon>
        <taxon>Gammaproteobacteria</taxon>
        <taxon>Chromatiales</taxon>
        <taxon>Ectothiorhodospiraceae</taxon>
        <taxon>Spiribacter</taxon>
    </lineage>
</organism>
<protein>
    <recommendedName>
        <fullName evidence="3">Lycopene cyclase</fullName>
    </recommendedName>
</protein>
<comment type="caution">
    <text evidence="1">The sequence shown here is derived from an EMBL/GenBank/DDBJ whole genome shotgun (WGS) entry which is preliminary data.</text>
</comment>
<dbReference type="InterPro" id="IPR036188">
    <property type="entry name" value="FAD/NAD-bd_sf"/>
</dbReference>
<evidence type="ECO:0000313" key="1">
    <source>
        <dbReference type="EMBL" id="TQE99781.1"/>
    </source>
</evidence>
<name>A0A540VSP6_9GAMM</name>
<proteinExistence type="predicted"/>
<sequence>MKSVDLAFIGLGAAAMSLATRLADAGHSASAVFIEPDADPGDDRTWCGWGPNDHPFSERVTRRWYGWAVSADGETVITGRPDIPYEMLRASEVRAHAHAAIAQREDWAILAGRAMVEAHRQTDGWVLVLDNGETVQARWVLDARPPALTLRRPWVWQSFVGLELSGHDFGEDHIVRLMDFVNDDAPLATFVYELPIARDRRLVELTRFTPEPANLEHLRDQLDGLLAERGWDRAHIERVEQSHLPMAAIPPDAHDQWIRIGTAGGSMRPATGYAFHAIQAWADQCAAAMRQGGEPIPPRRAALLDWLDGVFLESLWQAPDVAGQRFAQLFKRTPPAALTRFLMARASALDILHVLRALPMRPMLKAAFRRGWRRT</sequence>